<proteinExistence type="predicted"/>
<organism evidence="1 2">
    <name type="scientific">Pseudomonas piscis</name>
    <dbReference type="NCBI Taxonomy" id="2614538"/>
    <lineage>
        <taxon>Bacteria</taxon>
        <taxon>Pseudomonadati</taxon>
        <taxon>Pseudomonadota</taxon>
        <taxon>Gammaproteobacteria</taxon>
        <taxon>Pseudomonadales</taxon>
        <taxon>Pseudomonadaceae</taxon>
        <taxon>Pseudomonas</taxon>
    </lineage>
</organism>
<gene>
    <name evidence="1" type="ORF">QL104_07500</name>
</gene>
<reference evidence="1 2" key="1">
    <citation type="journal article" date="2023" name="Access Microbiol">
        <title>The genome of a steinernematid-associated Pseudomonas piscis bacterium encodes the biosynthesis of insect toxins.</title>
        <authorList>
            <person name="Awori R.M."/>
            <person name="Hendre P."/>
            <person name="Amugune N.O."/>
        </authorList>
    </citation>
    <scope>NUCLEOTIDE SEQUENCE [LARGE SCALE GENOMIC DNA]</scope>
    <source>
        <strain evidence="1 2">75</strain>
    </source>
</reference>
<name>A0ABY9NNK9_9PSED</name>
<dbReference type="RefSeq" id="WP_282878659.1">
    <property type="nucleotide sequence ID" value="NZ_CP133164.1"/>
</dbReference>
<protein>
    <recommendedName>
        <fullName evidence="3">DUF3077 domain-containing protein</fullName>
    </recommendedName>
</protein>
<dbReference type="EMBL" id="CP133164">
    <property type="protein sequence ID" value="WMN19243.1"/>
    <property type="molecule type" value="Genomic_DNA"/>
</dbReference>
<accession>A0ABY9NNK9</accession>
<evidence type="ECO:0008006" key="3">
    <source>
        <dbReference type="Google" id="ProtNLM"/>
    </source>
</evidence>
<sequence length="97" mass="10436">MISPSRSALAVARESLLDLEAARRALSQLESLLFSASVSTDHPAHANNLIQVAWDLAADAANTADCKCEDMRRSLDCLAPENSESQNMARLPVEVSP</sequence>
<evidence type="ECO:0000313" key="1">
    <source>
        <dbReference type="EMBL" id="WMN19243.1"/>
    </source>
</evidence>
<keyword evidence="2" id="KW-1185">Reference proteome</keyword>
<evidence type="ECO:0000313" key="2">
    <source>
        <dbReference type="Proteomes" id="UP001237292"/>
    </source>
</evidence>
<dbReference type="Proteomes" id="UP001237292">
    <property type="component" value="Chromosome"/>
</dbReference>